<gene>
    <name evidence="2" type="ORF">SAMN05421799_1178</name>
</gene>
<organism evidence="2 3">
    <name type="scientific">Alicyclobacillus vulcanalis</name>
    <dbReference type="NCBI Taxonomy" id="252246"/>
    <lineage>
        <taxon>Bacteria</taxon>
        <taxon>Bacillati</taxon>
        <taxon>Bacillota</taxon>
        <taxon>Bacilli</taxon>
        <taxon>Bacillales</taxon>
        <taxon>Alicyclobacillaceae</taxon>
        <taxon>Alicyclobacillus</taxon>
    </lineage>
</organism>
<proteinExistence type="predicted"/>
<evidence type="ECO:0000313" key="2">
    <source>
        <dbReference type="EMBL" id="SIT13824.1"/>
    </source>
</evidence>
<dbReference type="AlphaFoldDB" id="A0A1N7PT79"/>
<keyword evidence="1" id="KW-1133">Transmembrane helix</keyword>
<protein>
    <submittedName>
        <fullName evidence="2">Uncharacterized protein</fullName>
    </submittedName>
</protein>
<sequence>MKRKNAVVVDLTSGAPIAPSEPLPRAKVRGWVKAVFWGLRIYIAIMLVLVVIGLAKGSF</sequence>
<keyword evidence="3" id="KW-1185">Reference proteome</keyword>
<evidence type="ECO:0000313" key="3">
    <source>
        <dbReference type="Proteomes" id="UP000186156"/>
    </source>
</evidence>
<name>A0A1N7PT79_9BACL</name>
<keyword evidence="1" id="KW-0472">Membrane</keyword>
<feature type="transmembrane region" description="Helical" evidence="1">
    <location>
        <begin position="34"/>
        <end position="55"/>
    </location>
</feature>
<keyword evidence="1" id="KW-0812">Transmembrane</keyword>
<reference evidence="3" key="1">
    <citation type="submission" date="2017-01" db="EMBL/GenBank/DDBJ databases">
        <authorList>
            <person name="Varghese N."/>
            <person name="Submissions S."/>
        </authorList>
    </citation>
    <scope>NUCLEOTIDE SEQUENCE [LARGE SCALE GENOMIC DNA]</scope>
    <source>
        <strain evidence="3">DSM 16176</strain>
    </source>
</reference>
<evidence type="ECO:0000256" key="1">
    <source>
        <dbReference type="SAM" id="Phobius"/>
    </source>
</evidence>
<dbReference type="OrthoDB" id="2376969at2"/>
<dbReference type="RefSeq" id="WP_076349230.1">
    <property type="nucleotide sequence ID" value="NZ_FTOO01000017.1"/>
</dbReference>
<dbReference type="Proteomes" id="UP000186156">
    <property type="component" value="Unassembled WGS sequence"/>
</dbReference>
<dbReference type="EMBL" id="FTOO01000017">
    <property type="protein sequence ID" value="SIT13824.1"/>
    <property type="molecule type" value="Genomic_DNA"/>
</dbReference>
<accession>A0A1N7PT79</accession>